<evidence type="ECO:0000313" key="7">
    <source>
        <dbReference type="EMBL" id="GGX16511.1"/>
    </source>
</evidence>
<keyword evidence="4" id="KW-0597">Phosphoprotein</keyword>
<dbReference type="PANTHER" id="PTHR45527:SF1">
    <property type="entry name" value="FATTY ACID SYNTHASE"/>
    <property type="match status" value="1"/>
</dbReference>
<evidence type="ECO:0000256" key="4">
    <source>
        <dbReference type="ARBA" id="ARBA00022553"/>
    </source>
</evidence>
<dbReference type="Pfam" id="PF00668">
    <property type="entry name" value="Condensation"/>
    <property type="match status" value="1"/>
</dbReference>
<accession>A0A918JV00</accession>
<dbReference type="InterPro" id="IPR025110">
    <property type="entry name" value="AMP-bd_C"/>
</dbReference>
<dbReference type="InterPro" id="IPR010071">
    <property type="entry name" value="AA_adenyl_dom"/>
</dbReference>
<dbReference type="Gene3D" id="3.30.300.30">
    <property type="match status" value="1"/>
</dbReference>
<keyword evidence="3" id="KW-0596">Phosphopantetheine</keyword>
<dbReference type="PANTHER" id="PTHR45527">
    <property type="entry name" value="NONRIBOSOMAL PEPTIDE SYNTHETASE"/>
    <property type="match status" value="1"/>
</dbReference>
<dbReference type="GO" id="GO:0031177">
    <property type="term" value="F:phosphopantetheine binding"/>
    <property type="evidence" value="ECO:0007669"/>
    <property type="project" value="TreeGrafter"/>
</dbReference>
<dbReference type="CDD" id="cd19531">
    <property type="entry name" value="LCL_NRPS-like"/>
    <property type="match status" value="1"/>
</dbReference>
<dbReference type="Pfam" id="PF00550">
    <property type="entry name" value="PP-binding"/>
    <property type="match status" value="1"/>
</dbReference>
<dbReference type="SUPFAM" id="SSF47336">
    <property type="entry name" value="ACP-like"/>
    <property type="match status" value="1"/>
</dbReference>
<feature type="coiled-coil region" evidence="5">
    <location>
        <begin position="932"/>
        <end position="962"/>
    </location>
</feature>
<dbReference type="SUPFAM" id="SSF52777">
    <property type="entry name" value="CoA-dependent acyltransferases"/>
    <property type="match status" value="2"/>
</dbReference>
<dbReference type="GO" id="GO:0005829">
    <property type="term" value="C:cytosol"/>
    <property type="evidence" value="ECO:0007669"/>
    <property type="project" value="TreeGrafter"/>
</dbReference>
<dbReference type="Gene3D" id="1.10.1200.10">
    <property type="entry name" value="ACP-like"/>
    <property type="match status" value="1"/>
</dbReference>
<dbReference type="Gene3D" id="2.30.38.10">
    <property type="entry name" value="Luciferase, Domain 3"/>
    <property type="match status" value="1"/>
</dbReference>
<sequence length="1126" mass="129911">MKEILNKILAGGLIVNVKDGELQIFSTKDKVSEDLISEIKSKKNELVSYLLKHKESSLQNKKYQKIPKCDEKDSYPVSNSQLRLWLASQTEESSIAYNMPNSIILDGTYDIEYFQKAIHSVIERHEILRTVFKLNEEGEVRQHVLSSKELDFEIIFKDFSEEKNQKFTWQEYVKSDSHKPFNLENGPLLRAGLLKLTKDQFIFYYNIHHIISDEWSMKVLVHDVIKFYEAHLSRIPSDLLPLNINYKDYTIWQLEEQNKSTFQEHKNYWISQFTEEVEVIDLPLKKKRPTNRSYNGKSISTELSVEETSKLKSFTKEREGSLFSGLFAAWNVLLYRYTGLTDLTIGNPVGGRDHPDLENQIGYYLHTLALRNKIDPESTFEKLYDKVKINILEAYKHQTYPFDKLIEDLSIKRDIGRNPLFDILVDYHGISETSKSFKEDTEIQDLGSGVVKFDLELHLTEADERVNIMINYNQDIYDQEMIECLIIHYKRLIKALIEESGKSINKVNFLTREEEQQLVNKFNDTQNLNSFKNKTVIDLFVKKAKEIPNAIAVVFEDTAITYKELEEKSNQFANCLLDEYKIQKGDYIGVHLDKSEQYIISIFGILKAGCVYVPIDTNYPKERKKYIVENAKISLLLSDTSYMLDTDYYDGALLAIDVNFDPTLYSKENTFFGLSNNLAYVIYTSGSTGNPKGVMIEHHSLVNYIKWCSENYLEENFRNQNFGLFTSPSFDLTITSIFLPLVNGSTLKVFNENSDVSELLKEYLTSDISCIKITPSHISLLKELKIKDSNLEMVIVGGEELKEVHIKILQQINPNIKIYNEYGPTEATVGCIVCEIKKSEEPIHIGKPIDNTSIYILDNSRQLVPLGVEGEIYIGGEGVARGYLNQSQLTKEKFVNNPFNKEEILYKTGDIGCWLPNGNINFIGRKDNQVKIRGYRIELEEIESALNQLESIEESVVLVKKDNYDFEQLVAYVIFAKETDVRFLQKELEKKLPEYMVPKIYVPIDKMPLTHNGKINRKILPTPKDSAYNQKKIIEPSSDTETKLVLLWQEILELDKVSVLDDFFELGGHSLLAVKLSFAITKTCNVKFDISTIFKHPTLQSQAQFIDIITINSDKKESIDEEVLHI</sequence>
<dbReference type="PROSITE" id="PS00012">
    <property type="entry name" value="PHOSPHOPANTETHEINE"/>
    <property type="match status" value="1"/>
</dbReference>
<dbReference type="Proteomes" id="UP000601108">
    <property type="component" value="Unassembled WGS sequence"/>
</dbReference>
<dbReference type="FunFam" id="3.30.300.30:FF:000010">
    <property type="entry name" value="Enterobactin synthetase component F"/>
    <property type="match status" value="1"/>
</dbReference>
<dbReference type="EMBL" id="BMWS01000010">
    <property type="protein sequence ID" value="GGX16511.1"/>
    <property type="molecule type" value="Genomic_DNA"/>
</dbReference>
<dbReference type="InterPro" id="IPR045851">
    <property type="entry name" value="AMP-bd_C_sf"/>
</dbReference>
<dbReference type="GO" id="GO:0047527">
    <property type="term" value="F:2,3-dihydroxybenzoate-serine ligase activity"/>
    <property type="evidence" value="ECO:0007669"/>
    <property type="project" value="TreeGrafter"/>
</dbReference>
<dbReference type="GO" id="GO:0009366">
    <property type="term" value="C:enterobactin synthetase complex"/>
    <property type="evidence" value="ECO:0007669"/>
    <property type="project" value="TreeGrafter"/>
</dbReference>
<evidence type="ECO:0000259" key="6">
    <source>
        <dbReference type="PROSITE" id="PS50075"/>
    </source>
</evidence>
<name>A0A918JV00_9FLAO</name>
<comment type="cofactor">
    <cofactor evidence="1">
        <name>pantetheine 4'-phosphate</name>
        <dbReference type="ChEBI" id="CHEBI:47942"/>
    </cofactor>
</comment>
<dbReference type="SUPFAM" id="SSF56801">
    <property type="entry name" value="Acetyl-CoA synthetase-like"/>
    <property type="match status" value="1"/>
</dbReference>
<protein>
    <recommendedName>
        <fullName evidence="6">Carrier domain-containing protein</fullName>
    </recommendedName>
</protein>
<dbReference type="InterPro" id="IPR023213">
    <property type="entry name" value="CAT-like_dom_sf"/>
</dbReference>
<evidence type="ECO:0000256" key="2">
    <source>
        <dbReference type="ARBA" id="ARBA00006432"/>
    </source>
</evidence>
<dbReference type="PROSITE" id="PS00455">
    <property type="entry name" value="AMP_BINDING"/>
    <property type="match status" value="1"/>
</dbReference>
<dbReference type="Pfam" id="PF00501">
    <property type="entry name" value="AMP-binding"/>
    <property type="match status" value="1"/>
</dbReference>
<dbReference type="FunFam" id="1.10.1200.10:FF:000005">
    <property type="entry name" value="Nonribosomal peptide synthetase 1"/>
    <property type="match status" value="1"/>
</dbReference>
<evidence type="ECO:0000313" key="8">
    <source>
        <dbReference type="Proteomes" id="UP000601108"/>
    </source>
</evidence>
<dbReference type="InterPro" id="IPR000873">
    <property type="entry name" value="AMP-dep_synth/lig_dom"/>
</dbReference>
<dbReference type="AlphaFoldDB" id="A0A918JV00"/>
<dbReference type="GO" id="GO:0043041">
    <property type="term" value="P:amino acid activation for nonribosomal peptide biosynthetic process"/>
    <property type="evidence" value="ECO:0007669"/>
    <property type="project" value="TreeGrafter"/>
</dbReference>
<dbReference type="PROSITE" id="PS50075">
    <property type="entry name" value="CARRIER"/>
    <property type="match status" value="1"/>
</dbReference>
<dbReference type="InterPro" id="IPR036736">
    <property type="entry name" value="ACP-like_sf"/>
</dbReference>
<dbReference type="Gene3D" id="3.30.559.30">
    <property type="entry name" value="Nonribosomal peptide synthetase, condensation domain"/>
    <property type="match status" value="1"/>
</dbReference>
<dbReference type="CDD" id="cd05930">
    <property type="entry name" value="A_NRPS"/>
    <property type="match status" value="1"/>
</dbReference>
<keyword evidence="8" id="KW-1185">Reference proteome</keyword>
<keyword evidence="5" id="KW-0175">Coiled coil</keyword>
<feature type="domain" description="Carrier" evidence="6">
    <location>
        <begin position="1035"/>
        <end position="1110"/>
    </location>
</feature>
<dbReference type="FunFam" id="3.40.50.980:FF:000001">
    <property type="entry name" value="Non-ribosomal peptide synthetase"/>
    <property type="match status" value="1"/>
</dbReference>
<comment type="similarity">
    <text evidence="2">Belongs to the ATP-dependent AMP-binding enzyme family.</text>
</comment>
<dbReference type="InterPro" id="IPR006162">
    <property type="entry name" value="Ppantetheine_attach_site"/>
</dbReference>
<dbReference type="InterPro" id="IPR020845">
    <property type="entry name" value="AMP-binding_CS"/>
</dbReference>
<dbReference type="RefSeq" id="WP_027412053.1">
    <property type="nucleotide sequence ID" value="NZ_BMWS01000010.1"/>
</dbReference>
<dbReference type="InterPro" id="IPR001242">
    <property type="entry name" value="Condensation_dom"/>
</dbReference>
<dbReference type="GO" id="GO:0009239">
    <property type="term" value="P:enterobactin biosynthetic process"/>
    <property type="evidence" value="ECO:0007669"/>
    <property type="project" value="TreeGrafter"/>
</dbReference>
<dbReference type="Gene3D" id="3.40.50.980">
    <property type="match status" value="2"/>
</dbReference>
<gene>
    <name evidence="7" type="ORF">GCM10007384_17450</name>
</gene>
<dbReference type="Pfam" id="PF13193">
    <property type="entry name" value="AMP-binding_C"/>
    <property type="match status" value="1"/>
</dbReference>
<comment type="caution">
    <text evidence="7">The sequence shown here is derived from an EMBL/GenBank/DDBJ whole genome shotgun (WGS) entry which is preliminary data.</text>
</comment>
<evidence type="ECO:0000256" key="3">
    <source>
        <dbReference type="ARBA" id="ARBA00022450"/>
    </source>
</evidence>
<reference evidence="7 8" key="1">
    <citation type="journal article" date="2014" name="Int. J. Syst. Evol. Microbiol.">
        <title>Complete genome sequence of Corynebacterium casei LMG S-19264T (=DSM 44701T), isolated from a smear-ripened cheese.</title>
        <authorList>
            <consortium name="US DOE Joint Genome Institute (JGI-PGF)"/>
            <person name="Walter F."/>
            <person name="Albersmeier A."/>
            <person name="Kalinowski J."/>
            <person name="Ruckert C."/>
        </authorList>
    </citation>
    <scope>NUCLEOTIDE SEQUENCE [LARGE SCALE GENOMIC DNA]</scope>
    <source>
        <strain evidence="7 8">KCTC 12285</strain>
    </source>
</reference>
<dbReference type="FunFam" id="2.30.38.10:FF:000001">
    <property type="entry name" value="Non-ribosomal peptide synthetase PvdI"/>
    <property type="match status" value="1"/>
</dbReference>
<organism evidence="7 8">
    <name type="scientific">Aquimarina muelleri</name>
    <dbReference type="NCBI Taxonomy" id="279356"/>
    <lineage>
        <taxon>Bacteria</taxon>
        <taxon>Pseudomonadati</taxon>
        <taxon>Bacteroidota</taxon>
        <taxon>Flavobacteriia</taxon>
        <taxon>Flavobacteriales</taxon>
        <taxon>Flavobacteriaceae</taxon>
        <taxon>Aquimarina</taxon>
    </lineage>
</organism>
<dbReference type="NCBIfam" id="TIGR01733">
    <property type="entry name" value="AA-adenyl-dom"/>
    <property type="match status" value="1"/>
</dbReference>
<evidence type="ECO:0000256" key="1">
    <source>
        <dbReference type="ARBA" id="ARBA00001957"/>
    </source>
</evidence>
<dbReference type="InterPro" id="IPR009081">
    <property type="entry name" value="PP-bd_ACP"/>
</dbReference>
<dbReference type="Gene3D" id="3.30.559.10">
    <property type="entry name" value="Chloramphenicol acetyltransferase-like domain"/>
    <property type="match status" value="1"/>
</dbReference>
<evidence type="ECO:0000256" key="5">
    <source>
        <dbReference type="SAM" id="Coils"/>
    </source>
</evidence>
<proteinExistence type="inferred from homology"/>